<reference evidence="3" key="2">
    <citation type="submission" date="2024-03" db="EMBL/GenBank/DDBJ databases">
        <title>Epithelial relay of microbial signals coordinates intestinal macrophage supported barrier repair.</title>
        <authorList>
            <person name="Tsai M.T."/>
        </authorList>
    </citation>
    <scope>NUCLEOTIDE SEQUENCE</scope>
    <source>
        <strain evidence="3">MS 21-1</strain>
    </source>
</reference>
<dbReference type="EMBL" id="CP146670">
    <property type="protein sequence ID" value="WWX73990.1"/>
    <property type="molecule type" value="Genomic_DNA"/>
</dbReference>
<evidence type="ECO:0000313" key="4">
    <source>
        <dbReference type="Proteomes" id="UP001174465"/>
    </source>
</evidence>
<name>A0AAW7VAM5_ECOLX</name>
<proteinExistence type="predicted"/>
<gene>
    <name evidence="1" type="ORF">Q2V20_13460</name>
    <name evidence="2" type="ORF">Q2V64_12340</name>
    <name evidence="3" type="ORF">V9Z47_13035</name>
</gene>
<dbReference type="Proteomes" id="UP001173661">
    <property type="component" value="Unassembled WGS sequence"/>
</dbReference>
<protein>
    <submittedName>
        <fullName evidence="2">Uncharacterized protein</fullName>
    </submittedName>
</protein>
<dbReference type="Proteomes" id="UP001174465">
    <property type="component" value="Unassembled WGS sequence"/>
</dbReference>
<evidence type="ECO:0000313" key="1">
    <source>
        <dbReference type="EMBL" id="MDO2575158.1"/>
    </source>
</evidence>
<evidence type="ECO:0000313" key="2">
    <source>
        <dbReference type="EMBL" id="MDO2730523.1"/>
    </source>
</evidence>
<dbReference type="Proteomes" id="UP001383096">
    <property type="component" value="Chromosome"/>
</dbReference>
<dbReference type="EMBL" id="JAUKZB010000006">
    <property type="protein sequence ID" value="MDO2730523.1"/>
    <property type="molecule type" value="Genomic_DNA"/>
</dbReference>
<organism evidence="2 4">
    <name type="scientific">Escherichia coli</name>
    <dbReference type="NCBI Taxonomy" id="562"/>
    <lineage>
        <taxon>Bacteria</taxon>
        <taxon>Pseudomonadati</taxon>
        <taxon>Pseudomonadota</taxon>
        <taxon>Gammaproteobacteria</taxon>
        <taxon>Enterobacterales</taxon>
        <taxon>Enterobacteriaceae</taxon>
        <taxon>Escherichia</taxon>
    </lineage>
</organism>
<sequence>MNPLVRCAGKIPALALTWTCRP</sequence>
<dbReference type="RefSeq" id="WP_212734533.1">
    <property type="nucleotide sequence ID" value="NZ_AP022533.1"/>
</dbReference>
<dbReference type="AlphaFoldDB" id="A0AAW7VAM5"/>
<dbReference type="EMBL" id="JAUKXU010000010">
    <property type="protein sequence ID" value="MDO2575158.1"/>
    <property type="molecule type" value="Genomic_DNA"/>
</dbReference>
<evidence type="ECO:0000313" key="3">
    <source>
        <dbReference type="EMBL" id="WWX73990.1"/>
    </source>
</evidence>
<accession>A0AAW7VAM5</accession>
<reference evidence="2" key="1">
    <citation type="submission" date="2023-07" db="EMBL/GenBank/DDBJ databases">
        <title>High risk of intestinal colonization with ESBL-producing Escherichia coli among soldiers of military contingents in specific geographic regions.</title>
        <authorList>
            <person name="Literacka E."/>
        </authorList>
    </citation>
    <scope>NUCLEOTIDE SEQUENCE</scope>
    <source>
        <strain evidence="2">33</strain>
        <strain evidence="1">66</strain>
    </source>
</reference>